<organism evidence="10 11">
    <name type="scientific">Methylosinus sporium</name>
    <dbReference type="NCBI Taxonomy" id="428"/>
    <lineage>
        <taxon>Bacteria</taxon>
        <taxon>Pseudomonadati</taxon>
        <taxon>Pseudomonadota</taxon>
        <taxon>Alphaproteobacteria</taxon>
        <taxon>Hyphomicrobiales</taxon>
        <taxon>Methylocystaceae</taxon>
        <taxon>Methylosinus</taxon>
    </lineage>
</organism>
<dbReference type="Pfam" id="PF02321">
    <property type="entry name" value="OEP"/>
    <property type="match status" value="2"/>
</dbReference>
<evidence type="ECO:0000256" key="1">
    <source>
        <dbReference type="ARBA" id="ARBA00004442"/>
    </source>
</evidence>
<feature type="signal peptide" evidence="9">
    <location>
        <begin position="1"/>
        <end position="19"/>
    </location>
</feature>
<comment type="caution">
    <text evidence="10">The sequence shown here is derived from an EMBL/GenBank/DDBJ whole genome shotgun (WGS) entry which is preliminary data.</text>
</comment>
<dbReference type="Proteomes" id="UP000316781">
    <property type="component" value="Unassembled WGS sequence"/>
</dbReference>
<dbReference type="RefSeq" id="WP_142863104.1">
    <property type="nucleotide sequence ID" value="NZ_VJMF01000043.1"/>
</dbReference>
<sequence length="470" mass="50272">MRGVSIFALGLALLAPAAASGETLAGALARAYELNPTLNSARAGQRANDENVPRALSQFRPSVRTDAFLGVERRRSVQKSFEYDNGNYLDPIWVESIQNNRGGGPPRSAVLSVEQPLFDGFRTQNAALAAQTNVHGGRERLRLMEQRVLFEAVSVYMNVLRDTAALRLQQNHVSVLEEQLRQTKERYAAGEITPTDIAQAEARLSAGRSQAATARAELDAGLARYAQIMGADAKRLAPAEPIDRLLPKTREAAERIALVEHPVVRAAQHDAEAADLDIRVIESDFLPSLSMVGKVYTESDIDGRGNRAVGAQVLGKLSVPIYSGGGTSARLRQAKETAGQKKFDVDAARAELMALIRANWGGLQAAKAQIGAASAQIAAAERALAGVREEAKAGKRTTLEILNAQQELLGARLALVVAQRDRVVASYAVLAAMGRLSAQQLGLSVAAYDASAHFEAVKDSWGGIETPGGR</sequence>
<dbReference type="InterPro" id="IPR051906">
    <property type="entry name" value="TolC-like"/>
</dbReference>
<dbReference type="SUPFAM" id="SSF56954">
    <property type="entry name" value="Outer membrane efflux proteins (OEP)"/>
    <property type="match status" value="1"/>
</dbReference>
<dbReference type="InterPro" id="IPR003423">
    <property type="entry name" value="OMP_efflux"/>
</dbReference>
<dbReference type="GO" id="GO:0015288">
    <property type="term" value="F:porin activity"/>
    <property type="evidence" value="ECO:0007669"/>
    <property type="project" value="TreeGrafter"/>
</dbReference>
<keyword evidence="6" id="KW-0472">Membrane</keyword>
<evidence type="ECO:0000313" key="11">
    <source>
        <dbReference type="Proteomes" id="UP000316781"/>
    </source>
</evidence>
<keyword evidence="9" id="KW-0732">Signal</keyword>
<keyword evidence="5" id="KW-0812">Transmembrane</keyword>
<evidence type="ECO:0000313" key="10">
    <source>
        <dbReference type="EMBL" id="TRL33078.1"/>
    </source>
</evidence>
<keyword evidence="3" id="KW-0813">Transport</keyword>
<evidence type="ECO:0000256" key="4">
    <source>
        <dbReference type="ARBA" id="ARBA00022452"/>
    </source>
</evidence>
<dbReference type="GO" id="GO:1990281">
    <property type="term" value="C:efflux pump complex"/>
    <property type="evidence" value="ECO:0007669"/>
    <property type="project" value="TreeGrafter"/>
</dbReference>
<keyword evidence="8" id="KW-0175">Coiled coil</keyword>
<evidence type="ECO:0000256" key="6">
    <source>
        <dbReference type="ARBA" id="ARBA00023136"/>
    </source>
</evidence>
<keyword evidence="7" id="KW-0998">Cell outer membrane</keyword>
<feature type="coiled-coil region" evidence="8">
    <location>
        <begin position="166"/>
        <end position="217"/>
    </location>
</feature>
<reference evidence="10 11" key="1">
    <citation type="submission" date="2019-07" db="EMBL/GenBank/DDBJ databases">
        <title>Ln-dependent methylotrophs.</title>
        <authorList>
            <person name="Tani A."/>
        </authorList>
    </citation>
    <scope>NUCLEOTIDE SEQUENCE [LARGE SCALE GENOMIC DNA]</scope>
    <source>
        <strain evidence="10 11">SM89A</strain>
    </source>
</reference>
<dbReference type="NCBIfam" id="TIGR01844">
    <property type="entry name" value="type_I_sec_TolC"/>
    <property type="match status" value="1"/>
</dbReference>
<dbReference type="InterPro" id="IPR010130">
    <property type="entry name" value="T1SS_OMP_TolC"/>
</dbReference>
<evidence type="ECO:0000256" key="2">
    <source>
        <dbReference type="ARBA" id="ARBA00007613"/>
    </source>
</evidence>
<evidence type="ECO:0000256" key="7">
    <source>
        <dbReference type="ARBA" id="ARBA00023237"/>
    </source>
</evidence>
<proteinExistence type="inferred from homology"/>
<evidence type="ECO:0000256" key="3">
    <source>
        <dbReference type="ARBA" id="ARBA00022448"/>
    </source>
</evidence>
<dbReference type="GO" id="GO:0015562">
    <property type="term" value="F:efflux transmembrane transporter activity"/>
    <property type="evidence" value="ECO:0007669"/>
    <property type="project" value="InterPro"/>
</dbReference>
<gene>
    <name evidence="10" type="ORF">FM996_11375</name>
</gene>
<comment type="similarity">
    <text evidence="2">Belongs to the outer membrane factor (OMF) (TC 1.B.17) family.</text>
</comment>
<accession>A0A549SU50</accession>
<comment type="subcellular location">
    <subcellularLocation>
        <location evidence="1">Cell outer membrane</location>
    </subcellularLocation>
</comment>
<feature type="coiled-coil region" evidence="8">
    <location>
        <begin position="363"/>
        <end position="390"/>
    </location>
</feature>
<dbReference type="Gene3D" id="1.20.1600.10">
    <property type="entry name" value="Outer membrane efflux proteins (OEP)"/>
    <property type="match status" value="1"/>
</dbReference>
<feature type="chain" id="PRO_5022080149" evidence="9">
    <location>
        <begin position="20"/>
        <end position="470"/>
    </location>
</feature>
<dbReference type="AlphaFoldDB" id="A0A549SU50"/>
<evidence type="ECO:0000256" key="5">
    <source>
        <dbReference type="ARBA" id="ARBA00022692"/>
    </source>
</evidence>
<evidence type="ECO:0000256" key="9">
    <source>
        <dbReference type="SAM" id="SignalP"/>
    </source>
</evidence>
<dbReference type="GO" id="GO:0009279">
    <property type="term" value="C:cell outer membrane"/>
    <property type="evidence" value="ECO:0007669"/>
    <property type="project" value="UniProtKB-SubCell"/>
</dbReference>
<evidence type="ECO:0000256" key="8">
    <source>
        <dbReference type="SAM" id="Coils"/>
    </source>
</evidence>
<name>A0A549SU50_METSR</name>
<dbReference type="EMBL" id="VJMF01000043">
    <property type="protein sequence ID" value="TRL33078.1"/>
    <property type="molecule type" value="Genomic_DNA"/>
</dbReference>
<protein>
    <submittedName>
        <fullName evidence="10">TolC family outer membrane protein</fullName>
    </submittedName>
</protein>
<dbReference type="PANTHER" id="PTHR30026:SF22">
    <property type="entry name" value="OUTER MEMBRANE EFFLUX PROTEIN"/>
    <property type="match status" value="1"/>
</dbReference>
<dbReference type="PANTHER" id="PTHR30026">
    <property type="entry name" value="OUTER MEMBRANE PROTEIN TOLC"/>
    <property type="match status" value="1"/>
</dbReference>
<keyword evidence="4" id="KW-1134">Transmembrane beta strand</keyword>